<feature type="coiled-coil region" evidence="1">
    <location>
        <begin position="68"/>
        <end position="95"/>
    </location>
</feature>
<evidence type="ECO:0000313" key="2">
    <source>
        <dbReference type="EMBL" id="OGZ61974.1"/>
    </source>
</evidence>
<evidence type="ECO:0000256" key="1">
    <source>
        <dbReference type="SAM" id="Coils"/>
    </source>
</evidence>
<dbReference type="AlphaFoldDB" id="A0A1G2HHJ6"/>
<reference evidence="2 3" key="1">
    <citation type="journal article" date="2016" name="Nat. Commun.">
        <title>Thousands of microbial genomes shed light on interconnected biogeochemical processes in an aquifer system.</title>
        <authorList>
            <person name="Anantharaman K."/>
            <person name="Brown C.T."/>
            <person name="Hug L.A."/>
            <person name="Sharon I."/>
            <person name="Castelle C.J."/>
            <person name="Probst A.J."/>
            <person name="Thomas B.C."/>
            <person name="Singh A."/>
            <person name="Wilkins M.J."/>
            <person name="Karaoz U."/>
            <person name="Brodie E.L."/>
            <person name="Williams K.H."/>
            <person name="Hubbard S.S."/>
            <person name="Banfield J.F."/>
        </authorList>
    </citation>
    <scope>NUCLEOTIDE SEQUENCE [LARGE SCALE GENOMIC DNA]</scope>
</reference>
<sequence length="123" mass="14711">MQRRVVFEQRLIDAKKRLAERKEYNRDAWETYGSELCARELEATERVIRNEISHLEMLLSMPEMDMNQEQLIEKMREINKQIMEIQQGIEEFKTQMELSLKGKLEKEAQVRCVNELAEVPLEP</sequence>
<keyword evidence="1" id="KW-0175">Coiled coil</keyword>
<gene>
    <name evidence="2" type="ORF">A3H51_00040</name>
</gene>
<evidence type="ECO:0000313" key="3">
    <source>
        <dbReference type="Proteomes" id="UP000178509"/>
    </source>
</evidence>
<dbReference type="EMBL" id="MHOJ01000031">
    <property type="protein sequence ID" value="OGZ61974.1"/>
    <property type="molecule type" value="Genomic_DNA"/>
</dbReference>
<protein>
    <submittedName>
        <fullName evidence="2">Uncharacterized protein</fullName>
    </submittedName>
</protein>
<accession>A0A1G2HHJ6</accession>
<name>A0A1G2HHJ6_9BACT</name>
<proteinExistence type="predicted"/>
<dbReference type="Proteomes" id="UP000178509">
    <property type="component" value="Unassembled WGS sequence"/>
</dbReference>
<organism evidence="2 3">
    <name type="scientific">Candidatus Spechtbacteria bacterium RIFCSPLOWO2_02_FULL_38_8</name>
    <dbReference type="NCBI Taxonomy" id="1802164"/>
    <lineage>
        <taxon>Bacteria</taxon>
        <taxon>Candidatus Spechtiibacteriota</taxon>
    </lineage>
</organism>
<comment type="caution">
    <text evidence="2">The sequence shown here is derived from an EMBL/GenBank/DDBJ whole genome shotgun (WGS) entry which is preliminary data.</text>
</comment>